<comment type="subcellular location">
    <subcellularLocation>
        <location evidence="1">Nucleus</location>
    </subcellularLocation>
</comment>
<reference evidence="5 6" key="1">
    <citation type="submission" date="2024-02" db="EMBL/GenBank/DDBJ databases">
        <authorList>
            <person name="Vignale AGUSTIN F."/>
            <person name="Sosa J E."/>
            <person name="Modenutti C."/>
        </authorList>
    </citation>
    <scope>NUCLEOTIDE SEQUENCE [LARGE SCALE GENOMIC DNA]</scope>
</reference>
<evidence type="ECO:0000313" key="6">
    <source>
        <dbReference type="Proteomes" id="UP001642360"/>
    </source>
</evidence>
<comment type="caution">
    <text evidence="5">The sequence shown here is derived from an EMBL/GenBank/DDBJ whole genome shotgun (WGS) entry which is preliminary data.</text>
</comment>
<feature type="compositionally biased region" description="Basic and acidic residues" evidence="3">
    <location>
        <begin position="815"/>
        <end position="826"/>
    </location>
</feature>
<sequence>MERRKFDRAFVASDSSTRPSPSPLQPNYTCRKVQKALEHLATIDLLDLCNEAKVEQCRATRDLRSCGRCVQNVLNSCGHASLCDECSQRCDICPICRIPMPKNGNRLRLRLYNECIEAGLISKRCDDRFQEKDDGEKHISADVQRLYSLFDVALENNLVSLICHYVRDVCMDETAVSSDPVVAFLLDEVVVKDWCKQTFQNTITELQWIYNLTVQEMKELSSALLKFSAKLTGISNVLEVLESSFKGSLFAHLHDLHHLHESILKTKQHMEMIIWCTRHQFLEHVKPRHTDFTSWYSLFRKRKSAAIKRAWPDSAGQDVSLLFIEEALSNLDIAEGYPHEIVDKLEISSLQRNGGSSFFQSKIEGMAGCYPFENLQAATDLLFLHGNSDLVVAKQAIFLYYLFDRHWQLPDEKWRYVVDDFAATFSITRRSLLESFTFYLLDDHTDEALQEACRLLPEISGPTTHPKVAQVLLERKNPDAALMVLRWSGRDGGAQLVSLGEAVTAVWVRVECGLLTEAFTYQRMLCTKVKEQKLRNQSARNASDELKDECLSWTKWVEVLVTEICCLCIRRNLLDRMIELPWNSNEEKHLHKCLLDFAMEDPSTTIGSLLVVFYLQRFQYVEAYQVDCKLKCVEQDISNNYVSEEVLSRIRSASHWRTKLVDRSVELLPEVQRQQLKTGKLPEVCSSPANAVDFPRVEPVLTSLLVPSSFESSFANHADNTIPPLKPSVLEIPSKLSGSVNVSHFELGNYGSPSIRRANVFNDAENGLNSQGCFNKNFRFDNISSSAIRRVSPMAAIPLKELNRRSSRVPQNNRNLHEDNEVPSEKEHNVFIQQFPSTSPYPRRIAANPIKSPYSKQGVLNDSSQDSYLKVAGNHISPDRVDKPWNVAPLDDLMDVSWSHENKGLPVVDTNANGGPRWRSDDASEDEEQPSLDRFTGVVSYKTPKTEIRGSRFARR</sequence>
<dbReference type="GO" id="GO:0005634">
    <property type="term" value="C:nucleus"/>
    <property type="evidence" value="ECO:0007669"/>
    <property type="project" value="UniProtKB-SubCell"/>
</dbReference>
<protein>
    <recommendedName>
        <fullName evidence="4">ELYS-like domain-containing protein</fullName>
    </recommendedName>
</protein>
<dbReference type="PANTHER" id="PTHR47358:SF2">
    <property type="entry name" value="E3 UBIQUITIN-PROTEIN LIGASE HOS1"/>
    <property type="match status" value="1"/>
</dbReference>
<accession>A0ABC8UVC3</accession>
<feature type="domain" description="ELYS-like" evidence="4">
    <location>
        <begin position="322"/>
        <end position="596"/>
    </location>
</feature>
<dbReference type="EMBL" id="CAUOFW020009168">
    <property type="protein sequence ID" value="CAK9185020.1"/>
    <property type="molecule type" value="Genomic_DNA"/>
</dbReference>
<organism evidence="5 6">
    <name type="scientific">Ilex paraguariensis</name>
    <name type="common">yerba mate</name>
    <dbReference type="NCBI Taxonomy" id="185542"/>
    <lineage>
        <taxon>Eukaryota</taxon>
        <taxon>Viridiplantae</taxon>
        <taxon>Streptophyta</taxon>
        <taxon>Embryophyta</taxon>
        <taxon>Tracheophyta</taxon>
        <taxon>Spermatophyta</taxon>
        <taxon>Magnoliopsida</taxon>
        <taxon>eudicotyledons</taxon>
        <taxon>Gunneridae</taxon>
        <taxon>Pentapetalae</taxon>
        <taxon>asterids</taxon>
        <taxon>campanulids</taxon>
        <taxon>Aquifoliales</taxon>
        <taxon>Aquifoliaceae</taxon>
        <taxon>Ilex</taxon>
    </lineage>
</organism>
<dbReference type="PANTHER" id="PTHR47358">
    <property type="entry name" value="E3 UBIQUITIN-PROTEIN LIGASE HOS1"/>
    <property type="match status" value="1"/>
</dbReference>
<feature type="region of interest" description="Disordered" evidence="3">
    <location>
        <begin position="905"/>
        <end position="956"/>
    </location>
</feature>
<keyword evidence="2" id="KW-0539">Nucleus</keyword>
<dbReference type="InterPro" id="IPR025151">
    <property type="entry name" value="ELYS_dom"/>
</dbReference>
<proteinExistence type="predicted"/>
<evidence type="ECO:0000256" key="1">
    <source>
        <dbReference type="ARBA" id="ARBA00004123"/>
    </source>
</evidence>
<gene>
    <name evidence="5" type="ORF">ILEXP_LOCUS55381</name>
</gene>
<keyword evidence="6" id="KW-1185">Reference proteome</keyword>
<feature type="region of interest" description="Disordered" evidence="3">
    <location>
        <begin position="1"/>
        <end position="25"/>
    </location>
</feature>
<evidence type="ECO:0000313" key="5">
    <source>
        <dbReference type="EMBL" id="CAK9185020.1"/>
    </source>
</evidence>
<dbReference type="AlphaFoldDB" id="A0ABC8UVC3"/>
<feature type="region of interest" description="Disordered" evidence="3">
    <location>
        <begin position="806"/>
        <end position="826"/>
    </location>
</feature>
<evidence type="ECO:0000259" key="4">
    <source>
        <dbReference type="Pfam" id="PF13934"/>
    </source>
</evidence>
<dbReference type="InterPro" id="IPR044718">
    <property type="entry name" value="HOS1"/>
</dbReference>
<evidence type="ECO:0000256" key="3">
    <source>
        <dbReference type="SAM" id="MobiDB-lite"/>
    </source>
</evidence>
<evidence type="ECO:0000256" key="2">
    <source>
        <dbReference type="ARBA" id="ARBA00023242"/>
    </source>
</evidence>
<name>A0ABC8UVC3_9AQUA</name>
<dbReference type="Pfam" id="PF13934">
    <property type="entry name" value="ELYS"/>
    <property type="match status" value="1"/>
</dbReference>
<dbReference type="Proteomes" id="UP001642360">
    <property type="component" value="Unassembled WGS sequence"/>
</dbReference>